<comment type="similarity">
    <text evidence="3">Belongs to the Nth/MutY family.</text>
</comment>
<dbReference type="GO" id="GO:0006298">
    <property type="term" value="P:mismatch repair"/>
    <property type="evidence" value="ECO:0007669"/>
    <property type="project" value="TreeGrafter"/>
</dbReference>
<dbReference type="Pfam" id="PF00730">
    <property type="entry name" value="HhH-GPD"/>
    <property type="match status" value="1"/>
</dbReference>
<keyword evidence="8 14" id="KW-0378">Hydrolase</keyword>
<dbReference type="InterPro" id="IPR011257">
    <property type="entry name" value="DNA_glycosylase"/>
</dbReference>
<evidence type="ECO:0000256" key="5">
    <source>
        <dbReference type="ARBA" id="ARBA00022023"/>
    </source>
</evidence>
<keyword evidence="11" id="KW-0234">DNA repair</keyword>
<dbReference type="InterPro" id="IPR003265">
    <property type="entry name" value="HhH-GPD_domain"/>
</dbReference>
<evidence type="ECO:0000256" key="6">
    <source>
        <dbReference type="ARBA" id="ARBA00022723"/>
    </source>
</evidence>
<dbReference type="GO" id="GO:0051539">
    <property type="term" value="F:4 iron, 4 sulfur cluster binding"/>
    <property type="evidence" value="ECO:0007669"/>
    <property type="project" value="InterPro"/>
</dbReference>
<dbReference type="RefSeq" id="WP_123926045.1">
    <property type="nucleotide sequence ID" value="NZ_CP033896.1"/>
</dbReference>
<dbReference type="Proteomes" id="UP000269019">
    <property type="component" value="Chromosome"/>
</dbReference>
<dbReference type="InterPro" id="IPR003651">
    <property type="entry name" value="Endonuclease3_FeS-loop_motif"/>
</dbReference>
<accession>A0A3G6J8I4</accession>
<dbReference type="PANTHER" id="PTHR42944:SF1">
    <property type="entry name" value="ADENINE DNA GLYCOSYLASE"/>
    <property type="match status" value="1"/>
</dbReference>
<dbReference type="GO" id="GO:0034039">
    <property type="term" value="F:8-oxo-7,8-dihydroguanine DNA N-glycosylase activity"/>
    <property type="evidence" value="ECO:0007669"/>
    <property type="project" value="TreeGrafter"/>
</dbReference>
<evidence type="ECO:0000256" key="1">
    <source>
        <dbReference type="ARBA" id="ARBA00000843"/>
    </source>
</evidence>
<evidence type="ECO:0000256" key="8">
    <source>
        <dbReference type="ARBA" id="ARBA00022801"/>
    </source>
</evidence>
<gene>
    <name evidence="14" type="primary">mutY</name>
    <name evidence="14" type="ORF">CCHOA_01660</name>
</gene>
<evidence type="ECO:0000256" key="9">
    <source>
        <dbReference type="ARBA" id="ARBA00023004"/>
    </source>
</evidence>
<dbReference type="InterPro" id="IPR044298">
    <property type="entry name" value="MIG/MutY"/>
</dbReference>
<dbReference type="SMART" id="SM00525">
    <property type="entry name" value="FES"/>
    <property type="match status" value="1"/>
</dbReference>
<dbReference type="SUPFAM" id="SSF48150">
    <property type="entry name" value="DNA-glycosylase"/>
    <property type="match status" value="1"/>
</dbReference>
<evidence type="ECO:0000259" key="13">
    <source>
        <dbReference type="SMART" id="SM00478"/>
    </source>
</evidence>
<sequence>MVTQEHPTNPDQLHHTVARQAVAWFAKHQRPLLWRQPGVTAWGVLVSEVMSQQTQVARVEPLWQEWMRRWPKPHHLAAAATPEVLSLWGRLGYPRRALRLKECATVLANKYDDTVPADVETLLTLPGIGDYTARAVCAFAYQQAVPVVDTNVRRVIARAIFGVAAAGNPKRRDLSDAQQLVDAYPSRGHEVCGALMEIGALICTARQPHCDSCPLAQTCQWVANGKPQLDQASEAAAKKRRQPSFFGTDRYVRGIIMAALREHHPHGLSPATIDTLWAQPAQLHSCVISLVEDGLAALDDKENLHLPA</sequence>
<keyword evidence="6" id="KW-0479">Metal-binding</keyword>
<evidence type="ECO:0000256" key="2">
    <source>
        <dbReference type="ARBA" id="ARBA00001966"/>
    </source>
</evidence>
<keyword evidence="12 14" id="KW-0326">Glycosidase</keyword>
<evidence type="ECO:0000313" key="15">
    <source>
        <dbReference type="Proteomes" id="UP000269019"/>
    </source>
</evidence>
<dbReference type="EMBL" id="CP033896">
    <property type="protein sequence ID" value="AZA12760.1"/>
    <property type="molecule type" value="Genomic_DNA"/>
</dbReference>
<evidence type="ECO:0000256" key="3">
    <source>
        <dbReference type="ARBA" id="ARBA00008343"/>
    </source>
</evidence>
<dbReference type="Gene3D" id="1.10.1670.10">
    <property type="entry name" value="Helix-hairpin-Helix base-excision DNA repair enzymes (C-terminal)"/>
    <property type="match status" value="1"/>
</dbReference>
<dbReference type="GO" id="GO:0000701">
    <property type="term" value="F:purine-specific mismatch base pair DNA N-glycosylase activity"/>
    <property type="evidence" value="ECO:0007669"/>
    <property type="project" value="UniProtKB-EC"/>
</dbReference>
<dbReference type="InterPro" id="IPR000445">
    <property type="entry name" value="HhH_motif"/>
</dbReference>
<dbReference type="SMART" id="SM00478">
    <property type="entry name" value="ENDO3c"/>
    <property type="match status" value="1"/>
</dbReference>
<dbReference type="KEGG" id="ccho:CCHOA_01660"/>
<dbReference type="Pfam" id="PF00633">
    <property type="entry name" value="HHH"/>
    <property type="match status" value="1"/>
</dbReference>
<proteinExistence type="inferred from homology"/>
<protein>
    <recommendedName>
        <fullName evidence="5">Adenine DNA glycosylase</fullName>
        <ecNumber evidence="4">3.2.2.31</ecNumber>
    </recommendedName>
</protein>
<dbReference type="GO" id="GO:0035485">
    <property type="term" value="F:adenine/guanine mispair binding"/>
    <property type="evidence" value="ECO:0007669"/>
    <property type="project" value="TreeGrafter"/>
</dbReference>
<evidence type="ECO:0000256" key="12">
    <source>
        <dbReference type="ARBA" id="ARBA00023295"/>
    </source>
</evidence>
<dbReference type="GO" id="GO:0032357">
    <property type="term" value="F:oxidized purine DNA binding"/>
    <property type="evidence" value="ECO:0007669"/>
    <property type="project" value="TreeGrafter"/>
</dbReference>
<dbReference type="PANTHER" id="PTHR42944">
    <property type="entry name" value="ADENINE DNA GLYCOSYLASE"/>
    <property type="match status" value="1"/>
</dbReference>
<feature type="domain" description="HhH-GPD" evidence="13">
    <location>
        <begin position="50"/>
        <end position="201"/>
    </location>
</feature>
<name>A0A3G6J8I4_9CORY</name>
<organism evidence="14 15">
    <name type="scientific">Corynebacterium choanae</name>
    <dbReference type="NCBI Taxonomy" id="1862358"/>
    <lineage>
        <taxon>Bacteria</taxon>
        <taxon>Bacillati</taxon>
        <taxon>Actinomycetota</taxon>
        <taxon>Actinomycetes</taxon>
        <taxon>Mycobacteriales</taxon>
        <taxon>Corynebacteriaceae</taxon>
        <taxon>Corynebacterium</taxon>
    </lineage>
</organism>
<keyword evidence="9" id="KW-0408">Iron</keyword>
<evidence type="ECO:0000256" key="7">
    <source>
        <dbReference type="ARBA" id="ARBA00022763"/>
    </source>
</evidence>
<evidence type="ECO:0000256" key="10">
    <source>
        <dbReference type="ARBA" id="ARBA00023014"/>
    </source>
</evidence>
<dbReference type="EC" id="3.2.2.31" evidence="4"/>
<dbReference type="OrthoDB" id="9802365at2"/>
<dbReference type="InterPro" id="IPR023170">
    <property type="entry name" value="HhH_base_excis_C"/>
</dbReference>
<dbReference type="GO" id="GO:0006284">
    <property type="term" value="P:base-excision repair"/>
    <property type="evidence" value="ECO:0007669"/>
    <property type="project" value="InterPro"/>
</dbReference>
<dbReference type="AlphaFoldDB" id="A0A3G6J8I4"/>
<dbReference type="Gene3D" id="1.10.340.30">
    <property type="entry name" value="Hypothetical protein, domain 2"/>
    <property type="match status" value="1"/>
</dbReference>
<evidence type="ECO:0000256" key="4">
    <source>
        <dbReference type="ARBA" id="ARBA00012045"/>
    </source>
</evidence>
<comment type="catalytic activity">
    <reaction evidence="1">
        <text>Hydrolyzes free adenine bases from 7,8-dihydro-8-oxoguanine:adenine mismatched double-stranded DNA, leaving an apurinic site.</text>
        <dbReference type="EC" id="3.2.2.31"/>
    </reaction>
</comment>
<reference evidence="14 15" key="1">
    <citation type="submission" date="2018-11" db="EMBL/GenBank/DDBJ databases">
        <authorList>
            <person name="Kleinhagauer T."/>
            <person name="Glaeser S.P."/>
            <person name="Spergser J."/>
            <person name="Ruckert C."/>
            <person name="Kaempfer P."/>
            <person name="Busse H.-J."/>
        </authorList>
    </citation>
    <scope>NUCLEOTIDE SEQUENCE [LARGE SCALE GENOMIC DNA]</scope>
    <source>
        <strain evidence="14 15">200CH</strain>
    </source>
</reference>
<keyword evidence="10" id="KW-0411">Iron-sulfur</keyword>
<keyword evidence="7" id="KW-0227">DNA damage</keyword>
<dbReference type="CDD" id="cd00056">
    <property type="entry name" value="ENDO3c"/>
    <property type="match status" value="1"/>
</dbReference>
<keyword evidence="15" id="KW-1185">Reference proteome</keyword>
<dbReference type="GO" id="GO:0046872">
    <property type="term" value="F:metal ion binding"/>
    <property type="evidence" value="ECO:0007669"/>
    <property type="project" value="UniProtKB-KW"/>
</dbReference>
<evidence type="ECO:0000256" key="11">
    <source>
        <dbReference type="ARBA" id="ARBA00023204"/>
    </source>
</evidence>
<evidence type="ECO:0000313" key="14">
    <source>
        <dbReference type="EMBL" id="AZA12760.1"/>
    </source>
</evidence>
<comment type="cofactor">
    <cofactor evidence="2">
        <name>[4Fe-4S] cluster</name>
        <dbReference type="ChEBI" id="CHEBI:49883"/>
    </cofactor>
</comment>